<evidence type="ECO:0000313" key="3">
    <source>
        <dbReference type="Proteomes" id="UP000317909"/>
    </source>
</evidence>
<name>A0A517TTQ2_9BACT</name>
<protein>
    <submittedName>
        <fullName evidence="2">Thiamine biosynthesis protein ThiF</fullName>
    </submittedName>
</protein>
<reference evidence="2 3" key="1">
    <citation type="submission" date="2019-02" db="EMBL/GenBank/DDBJ databases">
        <title>Deep-cultivation of Planctomycetes and their phenomic and genomic characterization uncovers novel biology.</title>
        <authorList>
            <person name="Wiegand S."/>
            <person name="Jogler M."/>
            <person name="Boedeker C."/>
            <person name="Pinto D."/>
            <person name="Vollmers J."/>
            <person name="Rivas-Marin E."/>
            <person name="Kohn T."/>
            <person name="Peeters S.H."/>
            <person name="Heuer A."/>
            <person name="Rast P."/>
            <person name="Oberbeckmann S."/>
            <person name="Bunk B."/>
            <person name="Jeske O."/>
            <person name="Meyerdierks A."/>
            <person name="Storesund J.E."/>
            <person name="Kallscheuer N."/>
            <person name="Luecker S."/>
            <person name="Lage O.M."/>
            <person name="Pohl T."/>
            <person name="Merkel B.J."/>
            <person name="Hornburger P."/>
            <person name="Mueller R.-W."/>
            <person name="Bruemmer F."/>
            <person name="Labrenz M."/>
            <person name="Spormann A.M."/>
            <person name="Op den Camp H."/>
            <person name="Overmann J."/>
            <person name="Amann R."/>
            <person name="Jetten M.S.M."/>
            <person name="Mascher T."/>
            <person name="Medema M.H."/>
            <person name="Devos D.P."/>
            <person name="Kaster A.-K."/>
            <person name="Ovreas L."/>
            <person name="Rohde M."/>
            <person name="Galperin M.Y."/>
            <person name="Jogler C."/>
        </authorList>
    </citation>
    <scope>NUCLEOTIDE SEQUENCE [LARGE SCALE GENOMIC DNA]</scope>
    <source>
        <strain evidence="2 3">I41</strain>
    </source>
</reference>
<dbReference type="PANTHER" id="PTHR10953">
    <property type="entry name" value="UBIQUITIN-ACTIVATING ENZYME E1"/>
    <property type="match status" value="1"/>
</dbReference>
<dbReference type="Pfam" id="PF00899">
    <property type="entry name" value="ThiF"/>
    <property type="match status" value="1"/>
</dbReference>
<dbReference type="SUPFAM" id="SSF69572">
    <property type="entry name" value="Activating enzymes of the ubiquitin-like proteins"/>
    <property type="match status" value="1"/>
</dbReference>
<dbReference type="EMBL" id="CP036339">
    <property type="protein sequence ID" value="QDT71754.1"/>
    <property type="molecule type" value="Genomic_DNA"/>
</dbReference>
<dbReference type="InterPro" id="IPR000594">
    <property type="entry name" value="ThiF_NAD_FAD-bd"/>
</dbReference>
<dbReference type="GO" id="GO:0016779">
    <property type="term" value="F:nucleotidyltransferase activity"/>
    <property type="evidence" value="ECO:0007669"/>
    <property type="project" value="TreeGrafter"/>
</dbReference>
<feature type="domain" description="THIF-type NAD/FAD binding fold" evidence="1">
    <location>
        <begin position="18"/>
        <end position="201"/>
    </location>
</feature>
<dbReference type="InterPro" id="IPR035985">
    <property type="entry name" value="Ubiquitin-activating_enz"/>
</dbReference>
<dbReference type="PANTHER" id="PTHR10953:SF102">
    <property type="entry name" value="ADENYLYLTRANSFERASE AND SULFURTRANSFERASE MOCS3"/>
    <property type="match status" value="1"/>
</dbReference>
<dbReference type="KEGG" id="llh:I41_09140"/>
<evidence type="ECO:0000259" key="1">
    <source>
        <dbReference type="Pfam" id="PF00899"/>
    </source>
</evidence>
<proteinExistence type="predicted"/>
<dbReference type="Proteomes" id="UP000317909">
    <property type="component" value="Chromosome"/>
</dbReference>
<dbReference type="OrthoDB" id="258438at2"/>
<organism evidence="2 3">
    <name type="scientific">Lacipirellula limnantheis</name>
    <dbReference type="NCBI Taxonomy" id="2528024"/>
    <lineage>
        <taxon>Bacteria</taxon>
        <taxon>Pseudomonadati</taxon>
        <taxon>Planctomycetota</taxon>
        <taxon>Planctomycetia</taxon>
        <taxon>Pirellulales</taxon>
        <taxon>Lacipirellulaceae</taxon>
        <taxon>Lacipirellula</taxon>
    </lineage>
</organism>
<dbReference type="GO" id="GO:0008641">
    <property type="term" value="F:ubiquitin-like modifier activating enzyme activity"/>
    <property type="evidence" value="ECO:0007669"/>
    <property type="project" value="InterPro"/>
</dbReference>
<dbReference type="AlphaFoldDB" id="A0A517TTQ2"/>
<dbReference type="GO" id="GO:0005737">
    <property type="term" value="C:cytoplasm"/>
    <property type="evidence" value="ECO:0007669"/>
    <property type="project" value="TreeGrafter"/>
</dbReference>
<dbReference type="GO" id="GO:0004792">
    <property type="term" value="F:thiosulfate-cyanide sulfurtransferase activity"/>
    <property type="evidence" value="ECO:0007669"/>
    <property type="project" value="TreeGrafter"/>
</dbReference>
<dbReference type="Gene3D" id="3.40.50.720">
    <property type="entry name" value="NAD(P)-binding Rossmann-like Domain"/>
    <property type="match status" value="1"/>
</dbReference>
<evidence type="ECO:0000313" key="2">
    <source>
        <dbReference type="EMBL" id="QDT71754.1"/>
    </source>
</evidence>
<dbReference type="RefSeq" id="WP_145431269.1">
    <property type="nucleotide sequence ID" value="NZ_CP036339.1"/>
</dbReference>
<accession>A0A517TTQ2</accession>
<dbReference type="InterPro" id="IPR045886">
    <property type="entry name" value="ThiF/MoeB/HesA"/>
</dbReference>
<sequence length="221" mass="23828">MQFLSSRFDRQAALVPPERLAEASVTVVGVGAIGRQLALQLAALGVRRLQLVDFDRVEPTNVTTQGYLAADVGRLKVEATAAAVAQLDSTIVVDVVPDRFQPRLETQAAVCCCVDSISARAAIWRAVRERCDFWVDGRMRGEVIRVLAAADEAGRAAYARSLFPQSEAQAGACAARGVIYGAAIAAGLMVHQLVRWLRNDALTHDLLFNLAASELAEIELK</sequence>
<keyword evidence="3" id="KW-1185">Reference proteome</keyword>
<gene>
    <name evidence="2" type="ORF">I41_09140</name>
</gene>